<dbReference type="PANTHER" id="PTHR43066">
    <property type="entry name" value="RHOMBOID-RELATED PROTEIN"/>
    <property type="match status" value="1"/>
</dbReference>
<evidence type="ECO:0000313" key="10">
    <source>
        <dbReference type="Proteomes" id="UP000006443"/>
    </source>
</evidence>
<comment type="caution">
    <text evidence="9">The sequence shown here is derived from an EMBL/GenBank/DDBJ whole genome shotgun (WGS) entry which is preliminary data.</text>
</comment>
<comment type="subcellular location">
    <subcellularLocation>
        <location evidence="1">Membrane</location>
        <topology evidence="1">Multi-pass membrane protein</topology>
    </subcellularLocation>
</comment>
<evidence type="ECO:0000256" key="2">
    <source>
        <dbReference type="ARBA" id="ARBA00022475"/>
    </source>
</evidence>
<evidence type="ECO:0000256" key="5">
    <source>
        <dbReference type="ARBA" id="ARBA00022989"/>
    </source>
</evidence>
<accession>C0GDH9</accession>
<dbReference type="eggNOG" id="COG0705">
    <property type="taxonomic scope" value="Bacteria"/>
</dbReference>
<evidence type="ECO:0000256" key="4">
    <source>
        <dbReference type="ARBA" id="ARBA00022692"/>
    </source>
</evidence>
<reference evidence="9 10" key="1">
    <citation type="submission" date="2009-02" db="EMBL/GenBank/DDBJ databases">
        <title>Sequencing of the draft genome and assembly of Dethiobacter alkaliphilus AHT 1.</title>
        <authorList>
            <consortium name="US DOE Joint Genome Institute (JGI-PGF)"/>
            <person name="Lucas S."/>
            <person name="Copeland A."/>
            <person name="Lapidus A."/>
            <person name="Glavina del Rio T."/>
            <person name="Dalin E."/>
            <person name="Tice H."/>
            <person name="Bruce D."/>
            <person name="Goodwin L."/>
            <person name="Pitluck S."/>
            <person name="Larimer F."/>
            <person name="Land M.L."/>
            <person name="Hauser L."/>
            <person name="Muyzer G."/>
        </authorList>
    </citation>
    <scope>NUCLEOTIDE SEQUENCE [LARGE SCALE GENOMIC DNA]</scope>
    <source>
        <strain evidence="9 10">AHT 1</strain>
    </source>
</reference>
<dbReference type="InterPro" id="IPR035952">
    <property type="entry name" value="Rhomboid-like_sf"/>
</dbReference>
<protein>
    <submittedName>
        <fullName evidence="9">Rhomboid family protein</fullName>
    </submittedName>
</protein>
<evidence type="ECO:0000259" key="8">
    <source>
        <dbReference type="Pfam" id="PF01694"/>
    </source>
</evidence>
<evidence type="ECO:0000256" key="6">
    <source>
        <dbReference type="ARBA" id="ARBA00023136"/>
    </source>
</evidence>
<organism evidence="9 10">
    <name type="scientific">Dethiobacter alkaliphilus AHT 1</name>
    <dbReference type="NCBI Taxonomy" id="555088"/>
    <lineage>
        <taxon>Bacteria</taxon>
        <taxon>Bacillati</taxon>
        <taxon>Bacillota</taxon>
        <taxon>Dethiobacteria</taxon>
        <taxon>Dethiobacterales</taxon>
        <taxon>Dethiobacteraceae</taxon>
        <taxon>Dethiobacter</taxon>
    </lineage>
</organism>
<keyword evidence="6 7" id="KW-0472">Membrane</keyword>
<sequence length="222" mass="24399">MIPLRDSPETRRFPYVNIVLIVINIGVFFWQLSMPESELVPFVFAHGLIPERLMETINQGDLAAAAGPLFSYQFMHGGWLHIISNMLYLWVFGDNIEDRVGHVKYLVFYLLMGILAGLAQVALDPASQVPIIGASGSVAGVLGAYLVSCPKARVLALVPIFIILTPVELPAVLFLGFWFFLQLLQGIASIGVDVSIAWWAHIGGFVAGMVLINLFGKKIKCE</sequence>
<feature type="transmembrane region" description="Helical" evidence="7">
    <location>
        <begin position="12"/>
        <end position="32"/>
    </location>
</feature>
<keyword evidence="2" id="KW-1003">Cell membrane</keyword>
<dbReference type="EMBL" id="ACJM01000002">
    <property type="protein sequence ID" value="EEG78700.1"/>
    <property type="molecule type" value="Genomic_DNA"/>
</dbReference>
<gene>
    <name evidence="9" type="ORF">DealDRAFT_0630</name>
</gene>
<dbReference type="RefSeq" id="WP_008514786.1">
    <property type="nucleotide sequence ID" value="NZ_ACJM01000002.1"/>
</dbReference>
<dbReference type="InterPro" id="IPR022764">
    <property type="entry name" value="Peptidase_S54_rhomboid_dom"/>
</dbReference>
<keyword evidence="4 7" id="KW-0812">Transmembrane</keyword>
<keyword evidence="3" id="KW-0997">Cell inner membrane</keyword>
<dbReference type="AlphaFoldDB" id="C0GDH9"/>
<evidence type="ECO:0000256" key="3">
    <source>
        <dbReference type="ARBA" id="ARBA00022519"/>
    </source>
</evidence>
<dbReference type="FunFam" id="1.20.1540.10:FF:000027">
    <property type="entry name" value="Rhomboid family intramembrane serine protease"/>
    <property type="match status" value="1"/>
</dbReference>
<evidence type="ECO:0000256" key="7">
    <source>
        <dbReference type="SAM" id="Phobius"/>
    </source>
</evidence>
<dbReference type="GO" id="GO:0016020">
    <property type="term" value="C:membrane"/>
    <property type="evidence" value="ECO:0007669"/>
    <property type="project" value="UniProtKB-SubCell"/>
</dbReference>
<dbReference type="GO" id="GO:0004252">
    <property type="term" value="F:serine-type endopeptidase activity"/>
    <property type="evidence" value="ECO:0007669"/>
    <property type="project" value="InterPro"/>
</dbReference>
<dbReference type="Proteomes" id="UP000006443">
    <property type="component" value="Unassembled WGS sequence"/>
</dbReference>
<proteinExistence type="predicted"/>
<dbReference type="Pfam" id="PF01694">
    <property type="entry name" value="Rhomboid"/>
    <property type="match status" value="1"/>
</dbReference>
<dbReference type="OrthoDB" id="9813074at2"/>
<feature type="transmembrane region" description="Helical" evidence="7">
    <location>
        <begin position="154"/>
        <end position="181"/>
    </location>
</feature>
<keyword evidence="5 7" id="KW-1133">Transmembrane helix</keyword>
<feature type="domain" description="Peptidase S54 rhomboid" evidence="8">
    <location>
        <begin position="69"/>
        <end position="216"/>
    </location>
</feature>
<feature type="transmembrane region" description="Helical" evidence="7">
    <location>
        <begin position="74"/>
        <end position="93"/>
    </location>
</feature>
<dbReference type="PANTHER" id="PTHR43066:SF26">
    <property type="entry name" value="RHOMBOID PROTEASE GLPG"/>
    <property type="match status" value="1"/>
</dbReference>
<keyword evidence="10" id="KW-1185">Reference proteome</keyword>
<evidence type="ECO:0000256" key="1">
    <source>
        <dbReference type="ARBA" id="ARBA00004141"/>
    </source>
</evidence>
<dbReference type="STRING" id="555088.DealDRAFT_0630"/>
<evidence type="ECO:0000313" key="9">
    <source>
        <dbReference type="EMBL" id="EEG78700.1"/>
    </source>
</evidence>
<feature type="transmembrane region" description="Helical" evidence="7">
    <location>
        <begin position="105"/>
        <end position="123"/>
    </location>
</feature>
<feature type="transmembrane region" description="Helical" evidence="7">
    <location>
        <begin position="129"/>
        <end position="147"/>
    </location>
</feature>
<dbReference type="Gene3D" id="1.20.1540.10">
    <property type="entry name" value="Rhomboid-like"/>
    <property type="match status" value="1"/>
</dbReference>
<feature type="transmembrane region" description="Helical" evidence="7">
    <location>
        <begin position="196"/>
        <end position="216"/>
    </location>
</feature>
<name>C0GDH9_DETAL</name>
<dbReference type="SUPFAM" id="SSF144091">
    <property type="entry name" value="Rhomboid-like"/>
    <property type="match status" value="1"/>
</dbReference>